<organism evidence="6">
    <name type="scientific">Microvirga ossetica</name>
    <dbReference type="NCBI Taxonomy" id="1882682"/>
    <lineage>
        <taxon>Bacteria</taxon>
        <taxon>Pseudomonadati</taxon>
        <taxon>Pseudomonadota</taxon>
        <taxon>Alphaproteobacteria</taxon>
        <taxon>Hyphomicrobiales</taxon>
        <taxon>Methylobacteriaceae</taxon>
        <taxon>Microvirga</taxon>
    </lineage>
</organism>
<gene>
    <name evidence="6" type="ORF">BB934_13760</name>
</gene>
<dbReference type="PROSITE" id="PS50977">
    <property type="entry name" value="HTH_TETR_2"/>
    <property type="match status" value="1"/>
</dbReference>
<dbReference type="InterPro" id="IPR036271">
    <property type="entry name" value="Tet_transcr_reg_TetR-rel_C_sf"/>
</dbReference>
<evidence type="ECO:0000256" key="2">
    <source>
        <dbReference type="ARBA" id="ARBA00023125"/>
    </source>
</evidence>
<dbReference type="AlphaFoldDB" id="A0A1B2EGT7"/>
<keyword evidence="2 4" id="KW-0238">DNA-binding</keyword>
<dbReference type="KEGG" id="moc:BB934_13760"/>
<feature type="DNA-binding region" description="H-T-H motif" evidence="4">
    <location>
        <begin position="32"/>
        <end position="51"/>
    </location>
</feature>
<evidence type="ECO:0000259" key="5">
    <source>
        <dbReference type="PROSITE" id="PS50977"/>
    </source>
</evidence>
<name>A0A1B2EGT7_9HYPH</name>
<dbReference type="RefSeq" id="WP_099510155.1">
    <property type="nucleotide sequence ID" value="NZ_CP016616.1"/>
</dbReference>
<dbReference type="PANTHER" id="PTHR47506">
    <property type="entry name" value="TRANSCRIPTIONAL REGULATORY PROTEIN"/>
    <property type="match status" value="1"/>
</dbReference>
<dbReference type="Pfam" id="PF00440">
    <property type="entry name" value="TetR_N"/>
    <property type="match status" value="1"/>
</dbReference>
<accession>A0A1B2EGT7</accession>
<protein>
    <recommendedName>
        <fullName evidence="5">HTH tetR-type domain-containing protein</fullName>
    </recommendedName>
</protein>
<dbReference type="SUPFAM" id="SSF46689">
    <property type="entry name" value="Homeodomain-like"/>
    <property type="match status" value="1"/>
</dbReference>
<reference evidence="6" key="1">
    <citation type="submission" date="2016-07" db="EMBL/GenBank/DDBJ databases">
        <title>Microvirga ossetica sp. nov. a new species of rhizobia isolated from root nodules of the legume species Vicia alpestris Steven originated from North Ossetia region in the Caucasus.</title>
        <authorList>
            <person name="Safronova V.I."/>
            <person name="Kuznetsova I.G."/>
            <person name="Sazanova A.L."/>
            <person name="Belimov A."/>
            <person name="Andronov E."/>
            <person name="Osledkin Y.S."/>
            <person name="Onishchuk O.P."/>
            <person name="Kurchak O.N."/>
            <person name="Shaposhnikov A.I."/>
            <person name="Willems A."/>
            <person name="Tikhonovich I.A."/>
        </authorList>
    </citation>
    <scope>NUCLEOTIDE SEQUENCE [LARGE SCALE GENOMIC DNA]</scope>
    <source>
        <strain evidence="6">V5/3M</strain>
    </source>
</reference>
<keyword evidence="3" id="KW-0804">Transcription</keyword>
<dbReference type="EMBL" id="CP016616">
    <property type="protein sequence ID" value="ANY79147.1"/>
    <property type="molecule type" value="Genomic_DNA"/>
</dbReference>
<evidence type="ECO:0000256" key="3">
    <source>
        <dbReference type="ARBA" id="ARBA00023163"/>
    </source>
</evidence>
<keyword evidence="1" id="KW-0805">Transcription regulation</keyword>
<dbReference type="InterPro" id="IPR009057">
    <property type="entry name" value="Homeodomain-like_sf"/>
</dbReference>
<dbReference type="InterPro" id="IPR001647">
    <property type="entry name" value="HTH_TetR"/>
</dbReference>
<proteinExistence type="predicted"/>
<evidence type="ECO:0000256" key="4">
    <source>
        <dbReference type="PROSITE-ProRule" id="PRU00335"/>
    </source>
</evidence>
<feature type="domain" description="HTH tetR-type" evidence="5">
    <location>
        <begin position="9"/>
        <end position="69"/>
    </location>
</feature>
<dbReference type="OrthoDB" id="9798857at2"/>
<dbReference type="SUPFAM" id="SSF48498">
    <property type="entry name" value="Tetracyclin repressor-like, C-terminal domain"/>
    <property type="match status" value="1"/>
</dbReference>
<dbReference type="Gene3D" id="1.10.10.60">
    <property type="entry name" value="Homeodomain-like"/>
    <property type="match status" value="1"/>
</dbReference>
<dbReference type="Gene3D" id="1.10.357.10">
    <property type="entry name" value="Tetracycline Repressor, domain 2"/>
    <property type="match status" value="1"/>
</dbReference>
<evidence type="ECO:0000256" key="1">
    <source>
        <dbReference type="ARBA" id="ARBA00023015"/>
    </source>
</evidence>
<evidence type="ECO:0000313" key="6">
    <source>
        <dbReference type="EMBL" id="ANY79147.1"/>
    </source>
</evidence>
<dbReference type="PRINTS" id="PR00455">
    <property type="entry name" value="HTHTETR"/>
</dbReference>
<sequence>MRYEKGHKDATRRRIVEVASKQLRKDGVGASGVAGLMASAGLTHGGFYSHFSSKDALIEEALRDAIEQVRTWIGAVVDANENKFEAIVRAYLSPYHRDNPETGCVAGALAPEIARHSPVVREMFTKSIVEHIEVLAGLLPASATPEARRSVATAIIAGTTGMIQLARAVDDEELSDKILEDGIAACLSLARAISA</sequence>
<dbReference type="GO" id="GO:0003677">
    <property type="term" value="F:DNA binding"/>
    <property type="evidence" value="ECO:0007669"/>
    <property type="project" value="UniProtKB-UniRule"/>
</dbReference>
<dbReference type="PANTHER" id="PTHR47506:SF7">
    <property type="entry name" value="TRANSCRIPTIONAL REGULATORY PROTEIN"/>
    <property type="match status" value="1"/>
</dbReference>